<proteinExistence type="predicted"/>
<name>A0ABQ6M786_9STRA</name>
<dbReference type="EMBL" id="BRYB01000032">
    <property type="protein sequence ID" value="GMI20945.1"/>
    <property type="molecule type" value="Genomic_DNA"/>
</dbReference>
<protein>
    <submittedName>
        <fullName evidence="1">Uncharacterized protein</fullName>
    </submittedName>
</protein>
<keyword evidence="2" id="KW-1185">Reference proteome</keyword>
<evidence type="ECO:0000313" key="2">
    <source>
        <dbReference type="Proteomes" id="UP001165060"/>
    </source>
</evidence>
<reference evidence="1 2" key="1">
    <citation type="journal article" date="2023" name="Commun. Biol.">
        <title>Genome analysis of Parmales, the sister group of diatoms, reveals the evolutionary specialization of diatoms from phago-mixotrophs to photoautotrophs.</title>
        <authorList>
            <person name="Ban H."/>
            <person name="Sato S."/>
            <person name="Yoshikawa S."/>
            <person name="Yamada K."/>
            <person name="Nakamura Y."/>
            <person name="Ichinomiya M."/>
            <person name="Sato N."/>
            <person name="Blanc-Mathieu R."/>
            <person name="Endo H."/>
            <person name="Kuwata A."/>
            <person name="Ogata H."/>
        </authorList>
    </citation>
    <scope>NUCLEOTIDE SEQUENCE [LARGE SCALE GENOMIC DNA]</scope>
</reference>
<comment type="caution">
    <text evidence="1">The sequence shown here is derived from an EMBL/GenBank/DDBJ whole genome shotgun (WGS) entry which is preliminary data.</text>
</comment>
<sequence length="140" mass="15497">PGDAVWTDWSGVPGGLPRWPGTVESASTVEVEVSFRDGTREWFHPDRICPFVGARVADHLYGADGKLVLLGFALGRVEDMYEVNTRRVDESHAFFKKWMRDVTGAAETYLEGAGLLGEAAKATRREKKGRDKLAVLEKFG</sequence>
<gene>
    <name evidence="1" type="ORF">TeGR_g8545</name>
</gene>
<feature type="non-terminal residue" evidence="1">
    <location>
        <position position="1"/>
    </location>
</feature>
<evidence type="ECO:0000313" key="1">
    <source>
        <dbReference type="EMBL" id="GMI20945.1"/>
    </source>
</evidence>
<accession>A0ABQ6M786</accession>
<dbReference type="Proteomes" id="UP001165060">
    <property type="component" value="Unassembled WGS sequence"/>
</dbReference>
<organism evidence="1 2">
    <name type="scientific">Tetraparma gracilis</name>
    <dbReference type="NCBI Taxonomy" id="2962635"/>
    <lineage>
        <taxon>Eukaryota</taxon>
        <taxon>Sar</taxon>
        <taxon>Stramenopiles</taxon>
        <taxon>Ochrophyta</taxon>
        <taxon>Bolidophyceae</taxon>
        <taxon>Parmales</taxon>
        <taxon>Triparmaceae</taxon>
        <taxon>Tetraparma</taxon>
    </lineage>
</organism>